<protein>
    <submittedName>
        <fullName evidence="9 10">Platelet endothelial cell adhesion molecule-like isoform X1</fullName>
    </submittedName>
</protein>
<dbReference type="InterPro" id="IPR036179">
    <property type="entry name" value="Ig-like_dom_sf"/>
</dbReference>
<dbReference type="InterPro" id="IPR003599">
    <property type="entry name" value="Ig_sub"/>
</dbReference>
<dbReference type="AlphaFoldDB" id="A0A6P7MHN3"/>
<dbReference type="Proteomes" id="UP000515150">
    <property type="component" value="Chromosome 1"/>
</dbReference>
<dbReference type="InterPro" id="IPR050488">
    <property type="entry name" value="Ig_Fc_receptor"/>
</dbReference>
<evidence type="ECO:0000256" key="4">
    <source>
        <dbReference type="SAM" id="MobiDB-lite"/>
    </source>
</evidence>
<reference evidence="9 10" key="1">
    <citation type="submission" date="2025-04" db="UniProtKB">
        <authorList>
            <consortium name="RefSeq"/>
        </authorList>
    </citation>
    <scope>IDENTIFICATION</scope>
</reference>
<dbReference type="GeneID" id="114855001"/>
<dbReference type="KEGG" id="bspl:114859445"/>
<evidence type="ECO:0000313" key="8">
    <source>
        <dbReference type="Proteomes" id="UP000515150"/>
    </source>
</evidence>
<dbReference type="RefSeq" id="XP_029013433.1">
    <property type="nucleotide sequence ID" value="XM_029157600.3"/>
</dbReference>
<feature type="signal peptide" evidence="6">
    <location>
        <begin position="1"/>
        <end position="20"/>
    </location>
</feature>
<name>A0A6P7MHN3_BETSP</name>
<evidence type="ECO:0000256" key="1">
    <source>
        <dbReference type="ARBA" id="ARBA00022729"/>
    </source>
</evidence>
<evidence type="ECO:0000256" key="6">
    <source>
        <dbReference type="SAM" id="SignalP"/>
    </source>
</evidence>
<dbReference type="Pfam" id="PF13895">
    <property type="entry name" value="Ig_2"/>
    <property type="match status" value="1"/>
</dbReference>
<dbReference type="SMART" id="SM00408">
    <property type="entry name" value="IGc2"/>
    <property type="match status" value="2"/>
</dbReference>
<dbReference type="GO" id="GO:0004888">
    <property type="term" value="F:transmembrane signaling receptor activity"/>
    <property type="evidence" value="ECO:0007669"/>
    <property type="project" value="TreeGrafter"/>
</dbReference>
<keyword evidence="8" id="KW-1185">Reference proteome</keyword>
<dbReference type="KEGG" id="bspl:114855001"/>
<evidence type="ECO:0000313" key="9">
    <source>
        <dbReference type="RefSeq" id="XP_029005474.1"/>
    </source>
</evidence>
<keyword evidence="5" id="KW-1133">Transmembrane helix</keyword>
<dbReference type="PANTHER" id="PTHR11481:SF60">
    <property type="entry name" value="IG-LIKE DOMAIN-CONTAINING PROTEIN"/>
    <property type="match status" value="1"/>
</dbReference>
<sequence length="757" mass="82959">MGLLLLLTCSLLSSCSVVHAQRKFTIRSVELFIEPHVNVTRGTNVTVRCRALVSSLDQEPLSREYVIYKDNKNVYTKTSITPEDLLYPLPHARVANTGNYRCGITIEGKRIKSEDKKLTVTGLSKPVLRLNNTEVTEGDEVTAKCEAPGETGSIFFSFYEGSKVITESGVNGNQLEAQLPLSSTGTHTLHCTYVVFIMQDLFKSEESDAVHVTVREFTSTPVLEIYPLSDVYEGDRLNLLCTIRNPLLDSKSGYLYLSQGMTMLTAGVSAVNYTVVAKSHVPAEFECRFEMGRIEKVTTKQIAVTELFSVPKLTISPAEVFQGDNITLTCRSEIYVPGRINNRDLIYSLSSFREGFTKMSPGVFSGRTLPYEFNYTCAAQARGVLKESQILTVLPKVSVSAPEISVLGLPVVGRTFQILCHSAVGSLPISYTLLKNGVPLKPFRVTLPWQKATFPVSISSPQEINSYRCQAKNRNEVEQHSNSLNATVIVPLTKPTLFTHPNLTQTYLYEGNELLLICEVTGSPPVTYQWYRGGRRLTSASNLSSVGYHFQRLSKEDGGSYHCEAGNEASVVRSEALTVEVYTAIWKQALIVGACVLLPAALVLGCVLYFKSKRGKREAAAELSVKPSGPKSDVSLTLTRSTEVSNAATAGLDGAVVSVWTERPPDAGDDDVSNVVPPDPDVEYTEVVHPHSMDPARVPLRKGTDTVYSELKNAPHGAADHHDYGSLEYAGLNGEQPEVGHCSPEVNGYHDLPEPVD</sequence>
<evidence type="ECO:0000313" key="10">
    <source>
        <dbReference type="RefSeq" id="XP_029013433.1"/>
    </source>
</evidence>
<dbReference type="PROSITE" id="PS50835">
    <property type="entry name" value="IG_LIKE"/>
    <property type="match status" value="2"/>
</dbReference>
<dbReference type="Gene3D" id="2.60.40.10">
    <property type="entry name" value="Immunoglobulins"/>
    <property type="match status" value="4"/>
</dbReference>
<evidence type="ECO:0000256" key="5">
    <source>
        <dbReference type="SAM" id="Phobius"/>
    </source>
</evidence>
<keyword evidence="2" id="KW-1015">Disulfide bond</keyword>
<dbReference type="PANTHER" id="PTHR11481">
    <property type="entry name" value="IMMUNOGLOBULIN FC RECEPTOR"/>
    <property type="match status" value="1"/>
</dbReference>
<dbReference type="CDD" id="cd00096">
    <property type="entry name" value="Ig"/>
    <property type="match status" value="1"/>
</dbReference>
<keyword evidence="5" id="KW-0812">Transmembrane</keyword>
<dbReference type="Pfam" id="PF17736">
    <property type="entry name" value="Ig_C17orf99"/>
    <property type="match status" value="1"/>
</dbReference>
<dbReference type="SMART" id="SM00409">
    <property type="entry name" value="IG"/>
    <property type="match status" value="4"/>
</dbReference>
<feature type="chain" id="PRO_5044651674" evidence="6">
    <location>
        <begin position="21"/>
        <end position="757"/>
    </location>
</feature>
<dbReference type="GO" id="GO:0009897">
    <property type="term" value="C:external side of plasma membrane"/>
    <property type="evidence" value="ECO:0007669"/>
    <property type="project" value="TreeGrafter"/>
</dbReference>
<evidence type="ECO:0000256" key="3">
    <source>
        <dbReference type="ARBA" id="ARBA00023180"/>
    </source>
</evidence>
<dbReference type="OrthoDB" id="9950534at2759"/>
<keyword evidence="1 6" id="KW-0732">Signal</keyword>
<keyword evidence="3" id="KW-0325">Glycoprotein</keyword>
<dbReference type="GO" id="GO:0007166">
    <property type="term" value="P:cell surface receptor signaling pathway"/>
    <property type="evidence" value="ECO:0007669"/>
    <property type="project" value="TreeGrafter"/>
</dbReference>
<dbReference type="InterPro" id="IPR040878">
    <property type="entry name" value="IL-40-like_Ig"/>
</dbReference>
<keyword evidence="5" id="KW-0472">Membrane</keyword>
<feature type="domain" description="Ig-like" evidence="7">
    <location>
        <begin position="495"/>
        <end position="578"/>
    </location>
</feature>
<feature type="region of interest" description="Disordered" evidence="4">
    <location>
        <begin position="738"/>
        <end position="757"/>
    </location>
</feature>
<organism evidence="8 9">
    <name type="scientific">Betta splendens</name>
    <name type="common">Siamese fighting fish</name>
    <dbReference type="NCBI Taxonomy" id="158456"/>
    <lineage>
        <taxon>Eukaryota</taxon>
        <taxon>Metazoa</taxon>
        <taxon>Chordata</taxon>
        <taxon>Craniata</taxon>
        <taxon>Vertebrata</taxon>
        <taxon>Euteleostomi</taxon>
        <taxon>Actinopterygii</taxon>
        <taxon>Neopterygii</taxon>
        <taxon>Teleostei</taxon>
        <taxon>Neoteleostei</taxon>
        <taxon>Acanthomorphata</taxon>
        <taxon>Anabantaria</taxon>
        <taxon>Anabantiformes</taxon>
        <taxon>Anabantoidei</taxon>
        <taxon>Osphronemidae</taxon>
        <taxon>Betta</taxon>
    </lineage>
</organism>
<feature type="transmembrane region" description="Helical" evidence="5">
    <location>
        <begin position="589"/>
        <end position="610"/>
    </location>
</feature>
<dbReference type="InterPro" id="IPR013783">
    <property type="entry name" value="Ig-like_fold"/>
</dbReference>
<accession>A0A6P7MHN3</accession>
<dbReference type="SUPFAM" id="SSF48726">
    <property type="entry name" value="Immunoglobulin"/>
    <property type="match status" value="3"/>
</dbReference>
<proteinExistence type="predicted"/>
<evidence type="ECO:0000256" key="2">
    <source>
        <dbReference type="ARBA" id="ARBA00023157"/>
    </source>
</evidence>
<feature type="domain" description="Ig-like" evidence="7">
    <location>
        <begin position="402"/>
        <end position="485"/>
    </location>
</feature>
<dbReference type="InterPro" id="IPR007110">
    <property type="entry name" value="Ig-like_dom"/>
</dbReference>
<evidence type="ECO:0000259" key="7">
    <source>
        <dbReference type="PROSITE" id="PS50835"/>
    </source>
</evidence>
<dbReference type="GO" id="GO:0006955">
    <property type="term" value="P:immune response"/>
    <property type="evidence" value="ECO:0007669"/>
    <property type="project" value="TreeGrafter"/>
</dbReference>
<gene>
    <name evidence="9" type="primary">LOC114855001</name>
    <name evidence="10" type="synonym">LOC114859445</name>
</gene>
<dbReference type="InterPro" id="IPR003598">
    <property type="entry name" value="Ig_sub2"/>
</dbReference>
<dbReference type="RefSeq" id="XP_029005474.1">
    <property type="nucleotide sequence ID" value="XM_029149641.3"/>
</dbReference>